<organism evidence="4 5">
    <name type="scientific">Peiella sedimenti</name>
    <dbReference type="NCBI Taxonomy" id="3061083"/>
    <lineage>
        <taxon>Bacteria</taxon>
        <taxon>Pseudomonadati</taxon>
        <taxon>Pseudomonadota</taxon>
        <taxon>Alphaproteobacteria</taxon>
        <taxon>Caulobacterales</taxon>
        <taxon>Caulobacteraceae</taxon>
        <taxon>Peiella</taxon>
    </lineage>
</organism>
<evidence type="ECO:0000256" key="1">
    <source>
        <dbReference type="PIRNR" id="PIRNR000897"/>
    </source>
</evidence>
<dbReference type="Pfam" id="PF01569">
    <property type="entry name" value="PAP2"/>
    <property type="match status" value="1"/>
</dbReference>
<dbReference type="PROSITE" id="PS51257">
    <property type="entry name" value="PROKAR_LIPOPROTEIN"/>
    <property type="match status" value="1"/>
</dbReference>
<sequence>MVQHRVTVCLLALVLVSGCATRDSFPAPRAEAQAPAVAVASDPRRSYLPPEQLARLGAETPQAPAPGSAGEAADRAYSERLTGWADTPRWTLAQTHAEVSPALALAHFDCPLGTRLSQEPPPALVRLFTRALRDASIASTAAKNRAFRARPFADDPSRATCIRTDESLRGSASHPSGHATVGALYGMIMGDVAPDVAEEMYRRGREIGFSRAVCGLHYPADVDAGQALGYEIYRALMDLPEYQADLAEARREVAEARTKALRNPGCAAERAALAQELS</sequence>
<name>A0ABT8SLP4_9CAUL</name>
<accession>A0ABT8SLP4</accession>
<feature type="signal peptide" evidence="2">
    <location>
        <begin position="1"/>
        <end position="22"/>
    </location>
</feature>
<dbReference type="EMBL" id="JAUKTR010000003">
    <property type="protein sequence ID" value="MDO1559472.1"/>
    <property type="molecule type" value="Genomic_DNA"/>
</dbReference>
<dbReference type="InterPro" id="IPR000326">
    <property type="entry name" value="PAP2/HPO"/>
</dbReference>
<comment type="caution">
    <text evidence="4">The sequence shown here is derived from an EMBL/GenBank/DDBJ whole genome shotgun (WGS) entry which is preliminary data.</text>
</comment>
<feature type="domain" description="Phosphatidic acid phosphatase type 2/haloperoxidase" evidence="3">
    <location>
        <begin position="123"/>
        <end position="237"/>
    </location>
</feature>
<dbReference type="SUPFAM" id="SSF48317">
    <property type="entry name" value="Acid phosphatase/Vanadium-dependent haloperoxidase"/>
    <property type="match status" value="1"/>
</dbReference>
<dbReference type="EC" id="3.1.3.2" evidence="1"/>
<reference evidence="4" key="1">
    <citation type="submission" date="2023-07" db="EMBL/GenBank/DDBJ databases">
        <title>Brevundimonas soil sp. nov., isolated from the soil of chemical plant.</title>
        <authorList>
            <person name="Wu N."/>
        </authorList>
    </citation>
    <scope>NUCLEOTIDE SEQUENCE</scope>
    <source>
        <strain evidence="4">XZ-24</strain>
    </source>
</reference>
<gene>
    <name evidence="4" type="ORF">Q0812_08530</name>
</gene>
<evidence type="ECO:0000313" key="4">
    <source>
        <dbReference type="EMBL" id="MDO1559472.1"/>
    </source>
</evidence>
<keyword evidence="2" id="KW-0732">Signal</keyword>
<dbReference type="SMART" id="SM00014">
    <property type="entry name" value="acidPPc"/>
    <property type="match status" value="1"/>
</dbReference>
<dbReference type="Proteomes" id="UP001169063">
    <property type="component" value="Unassembled WGS sequence"/>
</dbReference>
<feature type="chain" id="PRO_5046863721" description="Acid phosphatase" evidence="2">
    <location>
        <begin position="23"/>
        <end position="278"/>
    </location>
</feature>
<evidence type="ECO:0000256" key="2">
    <source>
        <dbReference type="SAM" id="SignalP"/>
    </source>
</evidence>
<keyword evidence="1" id="KW-0378">Hydrolase</keyword>
<evidence type="ECO:0000313" key="5">
    <source>
        <dbReference type="Proteomes" id="UP001169063"/>
    </source>
</evidence>
<comment type="similarity">
    <text evidence="1">Belongs to the class A bacterial acid phosphatase family.</text>
</comment>
<keyword evidence="5" id="KW-1185">Reference proteome</keyword>
<proteinExistence type="inferred from homology"/>
<dbReference type="PRINTS" id="PR00483">
    <property type="entry name" value="BACPHPHTASE"/>
</dbReference>
<dbReference type="InterPro" id="IPR036938">
    <property type="entry name" value="PAP2/HPO_sf"/>
</dbReference>
<dbReference type="InterPro" id="IPR001011">
    <property type="entry name" value="Acid_Pase_classA_bac"/>
</dbReference>
<comment type="catalytic activity">
    <reaction evidence="1">
        <text>a phosphate monoester + H2O = an alcohol + phosphate</text>
        <dbReference type="Rhea" id="RHEA:15017"/>
        <dbReference type="ChEBI" id="CHEBI:15377"/>
        <dbReference type="ChEBI" id="CHEBI:30879"/>
        <dbReference type="ChEBI" id="CHEBI:43474"/>
        <dbReference type="ChEBI" id="CHEBI:67140"/>
        <dbReference type="EC" id="3.1.3.2"/>
    </reaction>
</comment>
<dbReference type="PIRSF" id="PIRSF000897">
    <property type="entry name" value="Acid_Ptase_ClsA"/>
    <property type="match status" value="1"/>
</dbReference>
<protein>
    <recommendedName>
        <fullName evidence="1">Acid phosphatase</fullName>
        <ecNumber evidence="1">3.1.3.2</ecNumber>
    </recommendedName>
</protein>
<evidence type="ECO:0000259" key="3">
    <source>
        <dbReference type="SMART" id="SM00014"/>
    </source>
</evidence>
<dbReference type="Gene3D" id="1.20.144.10">
    <property type="entry name" value="Phosphatidic acid phosphatase type 2/haloperoxidase"/>
    <property type="match status" value="1"/>
</dbReference>
<dbReference type="RefSeq" id="WP_302109901.1">
    <property type="nucleotide sequence ID" value="NZ_JAUKTR010000003.1"/>
</dbReference>